<dbReference type="Pfam" id="PF22486">
    <property type="entry name" value="MATH_2"/>
    <property type="match status" value="1"/>
</dbReference>
<dbReference type="PANTHER" id="PTHR47477:SF8">
    <property type="entry name" value="TNF RECEPTOR-ASSOCIATED FACTOR HOMOLOG 1A"/>
    <property type="match status" value="1"/>
</dbReference>
<dbReference type="Proteomes" id="UP001140949">
    <property type="component" value="Unassembled WGS sequence"/>
</dbReference>
<dbReference type="SMART" id="SM00061">
    <property type="entry name" value="MATH"/>
    <property type="match status" value="1"/>
</dbReference>
<gene>
    <name evidence="3" type="ORF">M6B38_344405</name>
</gene>
<feature type="compositionally biased region" description="Basic and acidic residues" evidence="1">
    <location>
        <begin position="360"/>
        <end position="381"/>
    </location>
</feature>
<accession>A0AAX6GVT0</accession>
<feature type="compositionally biased region" description="Polar residues" evidence="1">
    <location>
        <begin position="846"/>
        <end position="865"/>
    </location>
</feature>
<keyword evidence="4" id="KW-1185">Reference proteome</keyword>
<feature type="compositionally biased region" description="Basic residues" evidence="1">
    <location>
        <begin position="454"/>
        <end position="467"/>
    </location>
</feature>
<feature type="domain" description="MATH" evidence="2">
    <location>
        <begin position="71"/>
        <end position="193"/>
    </location>
</feature>
<feature type="compositionally biased region" description="Low complexity" evidence="1">
    <location>
        <begin position="695"/>
        <end position="712"/>
    </location>
</feature>
<feature type="region of interest" description="Disordered" evidence="1">
    <location>
        <begin position="845"/>
        <end position="881"/>
    </location>
</feature>
<dbReference type="InterPro" id="IPR055327">
    <property type="entry name" value="TRAF1A/B"/>
</dbReference>
<evidence type="ECO:0000313" key="3">
    <source>
        <dbReference type="EMBL" id="KAJ6832418.1"/>
    </source>
</evidence>
<evidence type="ECO:0000256" key="1">
    <source>
        <dbReference type="SAM" id="MobiDB-lite"/>
    </source>
</evidence>
<sequence length="1093" mass="121984">MAGSVSEDFAVEDGGSSAADGLSGMQHCHSVESLVEWRSCDQVENGTPSTSPPYWDTDEDDDVGPKPSDLYGKFTWKIENFSQISKRELRSNAFEVGGYKWYILIYPQGCDVCNHLSLFLCVANHDKLLPGWSHFAQFTIAVVNKDPKKHKYSDTLHRFWKKEHDWGWKKFMELTKMSDGFVDDDILTIKAQVQVIREKAHRPFRCLDCQYRRELIRVYVSSVEQTCRRYVEERRDKLSKLVEDKVKWSSFHAFWLGIDKNARRGMSRDKIGSILKLVVKHFFIEKEVISTLVMDSLYSGLRALECQSSKNKGRENILEMEELPSPMVGIEEDMFVLADDVFLLLERAISETLPHQPVPPKDDKYSHNRAKEGTSGDEFTRDSIVRDERRLTELGRRTLEIFVLAHIFSSRIEVAYQEAVALKRQEELIREEEEAGQAESELKAKRRALEKEKRAKKKQAKQRKRNGKGKDKGKDGKLDGVTNGNDQQGDSLDGRDLDNSSPKEAEKLHNNDIRGDVSDMSELGDDGSEVLQPDEEDRYSSPHSWETDTLEIHPTKAHISEMEKEHVEKKSTLSMDDSSSTCSTDSVLSVVLNGPCQGNSSSNIKINGTSNRGKKQRNKDRKTCSIVDAGQILHATGICRGTEPESDGKIHPLKDRVLSLEQHQDLKVEVAVSLEKKSIDRDEVIVVTPPEPRTIESSSSSNSPSRKPLSLKQLRKTTSATAIELPVSTCKQTSNTPAQTVQSAPLLRRLSQTPSVLKSEVPKPATEPITTRDHQKSSISRPSSAPLISGPRPAASPAPTKQALPPLSCTLNSVCHLVNDPSPSDQCYEPQSYRNAIMGIKVAKGPSSSGFTPRPSLTPSSQSIMLSQPLSSFPSSSSTQTPMMDVKKELSVDPGFSSDLHNPASFCSYQEADQSQHVINRNDTRTGCNIQSRPSQGAMPDEFPHLDIINDLLDEEQIAGRTTGYHHRHDHHPLDRQYTIPGDSASSSLRNGSFGYDLFEPCYDAISQMVCDSSGVPYHLLGDPLPWSVDFLAYGSSQMGPLLQNQWPIGGADMSMMSFAGNAMNADGYAYHYPDFSTCLGGYNMMYQPANGL</sequence>
<dbReference type="SUPFAM" id="SSF49599">
    <property type="entry name" value="TRAF domain-like"/>
    <property type="match status" value="1"/>
</dbReference>
<feature type="region of interest" description="Disordered" evidence="1">
    <location>
        <begin position="752"/>
        <end position="802"/>
    </location>
</feature>
<name>A0AAX6GVT0_IRIPA</name>
<dbReference type="AlphaFoldDB" id="A0AAX6GVT0"/>
<dbReference type="EMBL" id="JANAVB010016192">
    <property type="protein sequence ID" value="KAJ6832418.1"/>
    <property type="molecule type" value="Genomic_DNA"/>
</dbReference>
<dbReference type="PROSITE" id="PS50144">
    <property type="entry name" value="MATH"/>
    <property type="match status" value="1"/>
</dbReference>
<feature type="compositionally biased region" description="Polar residues" evidence="1">
    <location>
        <begin position="601"/>
        <end position="611"/>
    </location>
</feature>
<dbReference type="CDD" id="cd00121">
    <property type="entry name" value="MATH"/>
    <property type="match status" value="1"/>
</dbReference>
<feature type="compositionally biased region" description="Basic and acidic residues" evidence="1">
    <location>
        <begin position="492"/>
        <end position="517"/>
    </location>
</feature>
<dbReference type="Gene3D" id="2.60.210.10">
    <property type="entry name" value="Apoptosis, Tumor Necrosis Factor Receptor Associated Protein 2, Chain A"/>
    <property type="match status" value="1"/>
</dbReference>
<feature type="region of interest" description="Disordered" evidence="1">
    <location>
        <begin position="687"/>
        <end position="713"/>
    </location>
</feature>
<proteinExistence type="predicted"/>
<feature type="region of interest" description="Disordered" evidence="1">
    <location>
        <begin position="601"/>
        <end position="622"/>
    </location>
</feature>
<dbReference type="InterPro" id="IPR008974">
    <property type="entry name" value="TRAF-like"/>
</dbReference>
<feature type="compositionally biased region" description="Acidic residues" evidence="1">
    <location>
        <begin position="522"/>
        <end position="537"/>
    </location>
</feature>
<comment type="caution">
    <text evidence="3">The sequence shown here is derived from an EMBL/GenBank/DDBJ whole genome shotgun (WGS) entry which is preliminary data.</text>
</comment>
<feature type="region of interest" description="Disordered" evidence="1">
    <location>
        <begin position="354"/>
        <end position="381"/>
    </location>
</feature>
<protein>
    <submittedName>
        <fullName evidence="3">MATH domain-containing protein-like isoform X1</fullName>
    </submittedName>
</protein>
<organism evidence="3 4">
    <name type="scientific">Iris pallida</name>
    <name type="common">Sweet iris</name>
    <dbReference type="NCBI Taxonomy" id="29817"/>
    <lineage>
        <taxon>Eukaryota</taxon>
        <taxon>Viridiplantae</taxon>
        <taxon>Streptophyta</taxon>
        <taxon>Embryophyta</taxon>
        <taxon>Tracheophyta</taxon>
        <taxon>Spermatophyta</taxon>
        <taxon>Magnoliopsida</taxon>
        <taxon>Liliopsida</taxon>
        <taxon>Asparagales</taxon>
        <taxon>Iridaceae</taxon>
        <taxon>Iridoideae</taxon>
        <taxon>Irideae</taxon>
        <taxon>Iris</taxon>
    </lineage>
</organism>
<dbReference type="PANTHER" id="PTHR47477">
    <property type="entry name" value="TNF RECEPTOR-ASSOCIATED FACTOR HOMOLOG 1A"/>
    <property type="match status" value="1"/>
</dbReference>
<reference evidence="3" key="2">
    <citation type="submission" date="2023-04" db="EMBL/GenBank/DDBJ databases">
        <authorList>
            <person name="Bruccoleri R.E."/>
            <person name="Oakeley E.J."/>
            <person name="Faust A.-M."/>
            <person name="Dessus-Babus S."/>
            <person name="Altorfer M."/>
            <person name="Burckhardt D."/>
            <person name="Oertli M."/>
            <person name="Naumann U."/>
            <person name="Petersen F."/>
            <person name="Wong J."/>
        </authorList>
    </citation>
    <scope>NUCLEOTIDE SEQUENCE</scope>
    <source>
        <strain evidence="3">GSM-AAB239-AS_SAM_17_03QT</strain>
        <tissue evidence="3">Leaf</tissue>
    </source>
</reference>
<feature type="region of interest" description="Disordered" evidence="1">
    <location>
        <begin position="42"/>
        <end position="62"/>
    </location>
</feature>
<feature type="compositionally biased region" description="Low complexity" evidence="1">
    <location>
        <begin position="866"/>
        <end position="881"/>
    </location>
</feature>
<evidence type="ECO:0000313" key="4">
    <source>
        <dbReference type="Proteomes" id="UP001140949"/>
    </source>
</evidence>
<reference evidence="3" key="1">
    <citation type="journal article" date="2023" name="GigaByte">
        <title>Genome assembly of the bearded iris, Iris pallida Lam.</title>
        <authorList>
            <person name="Bruccoleri R.E."/>
            <person name="Oakeley E.J."/>
            <person name="Faust A.M.E."/>
            <person name="Altorfer M."/>
            <person name="Dessus-Babus S."/>
            <person name="Burckhardt D."/>
            <person name="Oertli M."/>
            <person name="Naumann U."/>
            <person name="Petersen F."/>
            <person name="Wong J."/>
        </authorList>
    </citation>
    <scope>NUCLEOTIDE SEQUENCE</scope>
    <source>
        <strain evidence="3">GSM-AAB239-AS_SAM_17_03QT</strain>
    </source>
</reference>
<dbReference type="InterPro" id="IPR002083">
    <property type="entry name" value="MATH/TRAF_dom"/>
</dbReference>
<feature type="region of interest" description="Disordered" evidence="1">
    <location>
        <begin position="448"/>
        <end position="547"/>
    </location>
</feature>
<feature type="compositionally biased region" description="Basic and acidic residues" evidence="1">
    <location>
        <begin position="468"/>
        <end position="478"/>
    </location>
</feature>
<evidence type="ECO:0000259" key="2">
    <source>
        <dbReference type="PROSITE" id="PS50144"/>
    </source>
</evidence>